<name>A0A1V3JS25_9PAST</name>
<comment type="caution">
    <text evidence="1">The sequence shown here is derived from an EMBL/GenBank/DDBJ whole genome shotgun (WGS) entry which is preliminary data.</text>
</comment>
<dbReference type="STRING" id="1907939.BKL49_06060"/>
<dbReference type="Proteomes" id="UP000188602">
    <property type="component" value="Unassembled WGS sequence"/>
</dbReference>
<dbReference type="AlphaFoldDB" id="A0A1V3JS25"/>
<proteinExistence type="predicted"/>
<evidence type="ECO:0000313" key="1">
    <source>
        <dbReference type="EMBL" id="OOF59098.1"/>
    </source>
</evidence>
<dbReference type="EMBL" id="MLHQ01000011">
    <property type="protein sequence ID" value="OOF59098.1"/>
    <property type="molecule type" value="Genomic_DNA"/>
</dbReference>
<evidence type="ECO:0000313" key="2">
    <source>
        <dbReference type="Proteomes" id="UP000188602"/>
    </source>
</evidence>
<protein>
    <recommendedName>
        <fullName evidence="3">Filamentous haemagglutinin FhaB/tRNA nuclease CdiA-like TPS domain-containing protein</fullName>
    </recommendedName>
</protein>
<reference evidence="1 2" key="1">
    <citation type="submission" date="2016-10" db="EMBL/GenBank/DDBJ databases">
        <title>Rodentibacter gen. nov. and new species.</title>
        <authorList>
            <person name="Christensen H."/>
        </authorList>
    </citation>
    <scope>NUCLEOTIDE SEQUENCE [LARGE SCALE GENOMIC DNA]</scope>
    <source>
        <strain evidence="1 2">Ac151</strain>
    </source>
</reference>
<sequence>MYPQELVNQGTVAGRRLVMLDSQSVHNSGKVSGGTVAAQVLGDMHNIGGVFEADDALLLNVKGDLAHQSTSKTTEVNLDGYRRHQTNLDRQALLHVKGENGTLAVSANRINLLGAAIINEGKGETQVSAKTDLNLTALSVGFDEKMGSGNSYRNELREDVEISQIKGGGNVQLSAENLYSQGAELEATRRLTALVQNNVWG</sequence>
<gene>
    <name evidence="1" type="ORF">BKL49_06060</name>
</gene>
<organism evidence="1 2">
    <name type="scientific">Rodentibacter myodis</name>
    <dbReference type="NCBI Taxonomy" id="1907939"/>
    <lineage>
        <taxon>Bacteria</taxon>
        <taxon>Pseudomonadati</taxon>
        <taxon>Pseudomonadota</taxon>
        <taxon>Gammaproteobacteria</taxon>
        <taxon>Pasteurellales</taxon>
        <taxon>Pasteurellaceae</taxon>
        <taxon>Rodentibacter</taxon>
    </lineage>
</organism>
<dbReference type="OrthoDB" id="2664633at2"/>
<keyword evidence="2" id="KW-1185">Reference proteome</keyword>
<dbReference type="RefSeq" id="WP_077423717.1">
    <property type="nucleotide sequence ID" value="NZ_MLHQ01000011.1"/>
</dbReference>
<accession>A0A1V3JS25</accession>
<evidence type="ECO:0008006" key="3">
    <source>
        <dbReference type="Google" id="ProtNLM"/>
    </source>
</evidence>